<dbReference type="GO" id="GO:0016747">
    <property type="term" value="F:acyltransferase activity, transferring groups other than amino-acyl groups"/>
    <property type="evidence" value="ECO:0007669"/>
    <property type="project" value="InterPro"/>
</dbReference>
<dbReference type="RefSeq" id="WP_203685746.1">
    <property type="nucleotide sequence ID" value="NZ_BONT01000007.1"/>
</dbReference>
<proteinExistence type="predicted"/>
<reference evidence="2 3" key="1">
    <citation type="submission" date="2020-08" db="EMBL/GenBank/DDBJ databases">
        <title>Genomic Encyclopedia of Type Strains, Phase IV (KMG-IV): sequencing the most valuable type-strain genomes for metagenomic binning, comparative biology and taxonomic classification.</title>
        <authorList>
            <person name="Goeker M."/>
        </authorList>
    </citation>
    <scope>NUCLEOTIDE SEQUENCE [LARGE SCALE GENOMIC DNA]</scope>
    <source>
        <strain evidence="2 3">YIM 65646</strain>
    </source>
</reference>
<dbReference type="Proteomes" id="UP000548476">
    <property type="component" value="Unassembled WGS sequence"/>
</dbReference>
<dbReference type="AlphaFoldDB" id="A0A841FMT3"/>
<evidence type="ECO:0000313" key="2">
    <source>
        <dbReference type="EMBL" id="MBB6035108.1"/>
    </source>
</evidence>
<protein>
    <recommendedName>
        <fullName evidence="1">N-acetyltransferase domain-containing protein</fullName>
    </recommendedName>
</protein>
<dbReference type="Gene3D" id="3.40.630.30">
    <property type="match status" value="1"/>
</dbReference>
<dbReference type="PROSITE" id="PS51186">
    <property type="entry name" value="GNAT"/>
    <property type="match status" value="1"/>
</dbReference>
<accession>A0A841FMT3</accession>
<gene>
    <name evidence="2" type="ORF">HNR73_002965</name>
</gene>
<sequence>MTSEYLAMQSLVQRLGNDHRWHLGDMGWSYHSITGAAEGRRIKVWEDGGEVVAFAWLDLPGHVDLLVDPARPEYAAEALAWSDTEAREGKRTATALETETHLIAAFEAAGYRETDAPFFTHHHHDLAHIDEPVLPQGFRVRHVERDEVEARAGVHRGSWSDLAPSRVTAESYAAVMNAWPYAPEFDWVVETDGGEMVASSLGWFDEVNRTGLLEPVGCVPAYRRMGLSRACNLAVLKAFRDAGAVEARVCPRGDDGYPIPGKLYRAIGFVPGARTRTYARP</sequence>
<comment type="caution">
    <text evidence="2">The sequence shown here is derived from an EMBL/GenBank/DDBJ whole genome shotgun (WGS) entry which is preliminary data.</text>
</comment>
<evidence type="ECO:0000313" key="3">
    <source>
        <dbReference type="Proteomes" id="UP000548476"/>
    </source>
</evidence>
<dbReference type="EMBL" id="JACHGT010000006">
    <property type="protein sequence ID" value="MBB6035108.1"/>
    <property type="molecule type" value="Genomic_DNA"/>
</dbReference>
<organism evidence="2 3">
    <name type="scientific">Phytomonospora endophytica</name>
    <dbReference type="NCBI Taxonomy" id="714109"/>
    <lineage>
        <taxon>Bacteria</taxon>
        <taxon>Bacillati</taxon>
        <taxon>Actinomycetota</taxon>
        <taxon>Actinomycetes</taxon>
        <taxon>Micromonosporales</taxon>
        <taxon>Micromonosporaceae</taxon>
        <taxon>Phytomonospora</taxon>
    </lineage>
</organism>
<dbReference type="InterPro" id="IPR016181">
    <property type="entry name" value="Acyl_CoA_acyltransferase"/>
</dbReference>
<name>A0A841FMT3_9ACTN</name>
<dbReference type="SUPFAM" id="SSF55729">
    <property type="entry name" value="Acyl-CoA N-acyltransferases (Nat)"/>
    <property type="match status" value="1"/>
</dbReference>
<feature type="domain" description="N-acetyltransferase" evidence="1">
    <location>
        <begin position="138"/>
        <end position="281"/>
    </location>
</feature>
<dbReference type="InterPro" id="IPR000182">
    <property type="entry name" value="GNAT_dom"/>
</dbReference>
<evidence type="ECO:0000259" key="1">
    <source>
        <dbReference type="PROSITE" id="PS51186"/>
    </source>
</evidence>
<keyword evidence="3" id="KW-1185">Reference proteome</keyword>